<organism evidence="2 3">
    <name type="scientific">Alkalibacillus salilacus</name>
    <dbReference type="NCBI Taxonomy" id="284582"/>
    <lineage>
        <taxon>Bacteria</taxon>
        <taxon>Bacillati</taxon>
        <taxon>Bacillota</taxon>
        <taxon>Bacilli</taxon>
        <taxon>Bacillales</taxon>
        <taxon>Bacillaceae</taxon>
        <taxon>Alkalibacillus</taxon>
    </lineage>
</organism>
<sequence length="226" mass="26178">MNNDNTVLNMDFFNEDKPEREFLPLNLQFFAEGDDKDDKDDDKDDDKNKDDPDTDKDTDKDDKEATYSQSDVDSAVSKAVDKALKKKREEFEKEKQKAVEDAKKDAQDYAKMTKSEKEEADYKKRMKELEDRERELNLKQLRAEVEGDLKEEGLPADFAESLVNLEDNEKIKESISNIKKTFDDAVNNAVKEKLRQDPPEASNSKIKNNNLNKTKAEMAKKNRIIK</sequence>
<dbReference type="Proteomes" id="UP001224359">
    <property type="component" value="Unassembled WGS sequence"/>
</dbReference>
<reference evidence="2 3" key="1">
    <citation type="submission" date="2023-07" db="EMBL/GenBank/DDBJ databases">
        <title>Genomic Encyclopedia of Type Strains, Phase IV (KMG-IV): sequencing the most valuable type-strain genomes for metagenomic binning, comparative biology and taxonomic classification.</title>
        <authorList>
            <person name="Goeker M."/>
        </authorList>
    </citation>
    <scope>NUCLEOTIDE SEQUENCE [LARGE SCALE GENOMIC DNA]</scope>
    <source>
        <strain evidence="2 3">DSM 16460</strain>
    </source>
</reference>
<dbReference type="Pfam" id="PF14265">
    <property type="entry name" value="DUF4355"/>
    <property type="match status" value="1"/>
</dbReference>
<dbReference type="EMBL" id="JAUSTQ010000002">
    <property type="protein sequence ID" value="MDQ0158812.1"/>
    <property type="molecule type" value="Genomic_DNA"/>
</dbReference>
<dbReference type="RefSeq" id="WP_306974797.1">
    <property type="nucleotide sequence ID" value="NZ_JAUSTQ010000002.1"/>
</dbReference>
<feature type="compositionally biased region" description="Low complexity" evidence="1">
    <location>
        <begin position="203"/>
        <end position="213"/>
    </location>
</feature>
<dbReference type="InterPro" id="IPR025580">
    <property type="entry name" value="Gp46"/>
</dbReference>
<feature type="region of interest" description="Disordered" evidence="1">
    <location>
        <begin position="192"/>
        <end position="226"/>
    </location>
</feature>
<feature type="region of interest" description="Disordered" evidence="1">
    <location>
        <begin position="27"/>
        <end position="125"/>
    </location>
</feature>
<keyword evidence="3" id="KW-1185">Reference proteome</keyword>
<comment type="caution">
    <text evidence="2">The sequence shown here is derived from an EMBL/GenBank/DDBJ whole genome shotgun (WGS) entry which is preliminary data.</text>
</comment>
<feature type="compositionally biased region" description="Basic and acidic residues" evidence="1">
    <location>
        <begin position="45"/>
        <end position="65"/>
    </location>
</feature>
<evidence type="ECO:0000313" key="2">
    <source>
        <dbReference type="EMBL" id="MDQ0158812.1"/>
    </source>
</evidence>
<evidence type="ECO:0008006" key="4">
    <source>
        <dbReference type="Google" id="ProtNLM"/>
    </source>
</evidence>
<feature type="compositionally biased region" description="Acidic residues" evidence="1">
    <location>
        <begin position="32"/>
        <end position="44"/>
    </location>
</feature>
<accession>A0ABT9VCW2</accession>
<name>A0ABT9VCW2_9BACI</name>
<feature type="compositionally biased region" description="Basic and acidic residues" evidence="1">
    <location>
        <begin position="79"/>
        <end position="125"/>
    </location>
</feature>
<evidence type="ECO:0000256" key="1">
    <source>
        <dbReference type="SAM" id="MobiDB-lite"/>
    </source>
</evidence>
<evidence type="ECO:0000313" key="3">
    <source>
        <dbReference type="Proteomes" id="UP001224359"/>
    </source>
</evidence>
<proteinExistence type="predicted"/>
<protein>
    <recommendedName>
        <fullName evidence="4">DUF4355 domain-containing protein</fullName>
    </recommendedName>
</protein>
<gene>
    <name evidence="2" type="ORF">J2S77_000768</name>
</gene>